<keyword evidence="2" id="KW-1185">Reference proteome</keyword>
<reference evidence="1 2" key="1">
    <citation type="submission" date="2020-03" db="EMBL/GenBank/DDBJ databases">
        <title>Dissostichus mawsoni Genome sequencing and assembly.</title>
        <authorList>
            <person name="Park H."/>
        </authorList>
    </citation>
    <scope>NUCLEOTIDE SEQUENCE [LARGE SCALE GENOMIC DNA]</scope>
    <source>
        <strain evidence="1">DM0001</strain>
        <tissue evidence="1">Muscle</tissue>
    </source>
</reference>
<dbReference type="AlphaFoldDB" id="A0A7J5XZX8"/>
<dbReference type="EMBL" id="JAAKFY010000019">
    <property type="protein sequence ID" value="KAF3842401.1"/>
    <property type="molecule type" value="Genomic_DNA"/>
</dbReference>
<sequence>MKQRGSLAGASQSRGGFAPQLFALQADGLRHHQRRGGEVVRRRLLLMSAVDVTGDEQDLGQQGSHFQSQFLVDREVSRYNSLICLIGQQQPLPL</sequence>
<protein>
    <submittedName>
        <fullName evidence="1">Uncharacterized protein</fullName>
    </submittedName>
</protein>
<gene>
    <name evidence="1" type="ORF">F7725_024352</name>
</gene>
<comment type="caution">
    <text evidence="1">The sequence shown here is derived from an EMBL/GenBank/DDBJ whole genome shotgun (WGS) entry which is preliminary data.</text>
</comment>
<proteinExistence type="predicted"/>
<evidence type="ECO:0000313" key="2">
    <source>
        <dbReference type="Proteomes" id="UP000518266"/>
    </source>
</evidence>
<evidence type="ECO:0000313" key="1">
    <source>
        <dbReference type="EMBL" id="KAF3842401.1"/>
    </source>
</evidence>
<accession>A0A7J5XZX8</accession>
<name>A0A7J5XZX8_DISMA</name>
<dbReference type="Proteomes" id="UP000518266">
    <property type="component" value="Unassembled WGS sequence"/>
</dbReference>
<organism evidence="1 2">
    <name type="scientific">Dissostichus mawsoni</name>
    <name type="common">Antarctic cod</name>
    <dbReference type="NCBI Taxonomy" id="36200"/>
    <lineage>
        <taxon>Eukaryota</taxon>
        <taxon>Metazoa</taxon>
        <taxon>Chordata</taxon>
        <taxon>Craniata</taxon>
        <taxon>Vertebrata</taxon>
        <taxon>Euteleostomi</taxon>
        <taxon>Actinopterygii</taxon>
        <taxon>Neopterygii</taxon>
        <taxon>Teleostei</taxon>
        <taxon>Neoteleostei</taxon>
        <taxon>Acanthomorphata</taxon>
        <taxon>Eupercaria</taxon>
        <taxon>Perciformes</taxon>
        <taxon>Notothenioidei</taxon>
        <taxon>Nototheniidae</taxon>
        <taxon>Dissostichus</taxon>
    </lineage>
</organism>